<comment type="subcellular location">
    <subcellularLocation>
        <location evidence="1 10">Cell membrane</location>
        <topology evidence="1 10">Multi-pass membrane protein</topology>
    </subcellularLocation>
</comment>
<dbReference type="KEGG" id="lll:129794491"/>
<dbReference type="Proteomes" id="UP000092461">
    <property type="component" value="Unassembled WGS sequence"/>
</dbReference>
<evidence type="ECO:0000256" key="8">
    <source>
        <dbReference type="ARBA" id="ARBA00023170"/>
    </source>
</evidence>
<feature type="transmembrane region" description="Helical" evidence="10">
    <location>
        <begin position="284"/>
        <end position="305"/>
    </location>
</feature>
<name>A0A3F2ZD57_LUTLO</name>
<dbReference type="GO" id="GO:0007165">
    <property type="term" value="P:signal transduction"/>
    <property type="evidence" value="ECO:0007669"/>
    <property type="project" value="UniProtKB-KW"/>
</dbReference>
<keyword evidence="8 10" id="KW-0675">Receptor</keyword>
<feature type="transmembrane region" description="Helical" evidence="10">
    <location>
        <begin position="67"/>
        <end position="89"/>
    </location>
</feature>
<dbReference type="RefSeq" id="XP_055691217.1">
    <property type="nucleotide sequence ID" value="XM_055835242.1"/>
</dbReference>
<evidence type="ECO:0000256" key="9">
    <source>
        <dbReference type="ARBA" id="ARBA00023224"/>
    </source>
</evidence>
<dbReference type="EMBL" id="AJWK01022002">
    <property type="status" value="NOT_ANNOTATED_CDS"/>
    <property type="molecule type" value="Genomic_DNA"/>
</dbReference>
<comment type="caution">
    <text evidence="10">Lacks conserved residue(s) required for the propagation of feature annotation.</text>
</comment>
<organism evidence="11 12">
    <name type="scientific">Lutzomyia longipalpis</name>
    <name type="common">Sand fly</name>
    <dbReference type="NCBI Taxonomy" id="7200"/>
    <lineage>
        <taxon>Eukaryota</taxon>
        <taxon>Metazoa</taxon>
        <taxon>Ecdysozoa</taxon>
        <taxon>Arthropoda</taxon>
        <taxon>Hexapoda</taxon>
        <taxon>Insecta</taxon>
        <taxon>Pterygota</taxon>
        <taxon>Neoptera</taxon>
        <taxon>Endopterygota</taxon>
        <taxon>Diptera</taxon>
        <taxon>Nematocera</taxon>
        <taxon>Psychodoidea</taxon>
        <taxon>Psychodidae</taxon>
        <taxon>Lutzomyia</taxon>
        <taxon>Lutzomyia</taxon>
    </lineage>
</organism>
<accession>A0A3F2ZD57</accession>
<keyword evidence="3 10" id="KW-0716">Sensory transduction</keyword>
<feature type="transmembrane region" description="Helical" evidence="10">
    <location>
        <begin position="40"/>
        <end position="61"/>
    </location>
</feature>
<feature type="transmembrane region" description="Helical" evidence="10">
    <location>
        <begin position="134"/>
        <end position="153"/>
    </location>
</feature>
<evidence type="ECO:0000313" key="11">
    <source>
        <dbReference type="EnsemblMetazoa" id="LLOJ010842-PA"/>
    </source>
</evidence>
<reference evidence="11" key="1">
    <citation type="submission" date="2020-05" db="UniProtKB">
        <authorList>
            <consortium name="EnsemblMetazoa"/>
        </authorList>
    </citation>
    <scope>IDENTIFICATION</scope>
    <source>
        <strain evidence="11">Jacobina</strain>
    </source>
</reference>
<dbReference type="GO" id="GO:0005886">
    <property type="term" value="C:plasma membrane"/>
    <property type="evidence" value="ECO:0007669"/>
    <property type="project" value="UniProtKB-SubCell"/>
</dbReference>
<dbReference type="InterPro" id="IPR004117">
    <property type="entry name" value="7tm6_olfct_rcpt"/>
</dbReference>
<keyword evidence="5 10" id="KW-0552">Olfaction</keyword>
<evidence type="ECO:0000313" key="12">
    <source>
        <dbReference type="Proteomes" id="UP000092461"/>
    </source>
</evidence>
<dbReference type="VEuPathDB" id="VectorBase:LLOJ010842"/>
<protein>
    <recommendedName>
        <fullName evidence="10">Odorant receptor</fullName>
    </recommendedName>
</protein>
<evidence type="ECO:0000256" key="2">
    <source>
        <dbReference type="ARBA" id="ARBA00022475"/>
    </source>
</evidence>
<evidence type="ECO:0000256" key="4">
    <source>
        <dbReference type="ARBA" id="ARBA00022692"/>
    </source>
</evidence>
<evidence type="ECO:0000256" key="1">
    <source>
        <dbReference type="ARBA" id="ARBA00004651"/>
    </source>
</evidence>
<keyword evidence="4 10" id="KW-0812">Transmembrane</keyword>
<keyword evidence="6 10" id="KW-1133">Transmembrane helix</keyword>
<evidence type="ECO:0000256" key="10">
    <source>
        <dbReference type="RuleBase" id="RU351113"/>
    </source>
</evidence>
<dbReference type="EnsemblMetazoa" id="LLOJ010842-RA">
    <property type="protein sequence ID" value="LLOJ010842-PA"/>
    <property type="gene ID" value="LLOJ010842"/>
</dbReference>
<keyword evidence="7 10" id="KW-0472">Membrane</keyword>
<dbReference type="GO" id="GO:0004984">
    <property type="term" value="F:olfactory receptor activity"/>
    <property type="evidence" value="ECO:0007669"/>
    <property type="project" value="InterPro"/>
</dbReference>
<dbReference type="GO" id="GO:0005549">
    <property type="term" value="F:odorant binding"/>
    <property type="evidence" value="ECO:0007669"/>
    <property type="project" value="InterPro"/>
</dbReference>
<dbReference type="PANTHER" id="PTHR21137:SF35">
    <property type="entry name" value="ODORANT RECEPTOR 19A-RELATED"/>
    <property type="match status" value="1"/>
</dbReference>
<feature type="transmembrane region" description="Helical" evidence="10">
    <location>
        <begin position="173"/>
        <end position="206"/>
    </location>
</feature>
<comment type="similarity">
    <text evidence="10">Belongs to the insect chemoreceptor superfamily. Heteromeric odorant receptor channel (TC 1.A.69) family.</text>
</comment>
<dbReference type="VEuPathDB" id="VectorBase:LLONM1_008906"/>
<keyword evidence="12" id="KW-1185">Reference proteome</keyword>
<keyword evidence="9 10" id="KW-0807">Transducer</keyword>
<evidence type="ECO:0000256" key="3">
    <source>
        <dbReference type="ARBA" id="ARBA00022606"/>
    </source>
</evidence>
<evidence type="ECO:0000256" key="7">
    <source>
        <dbReference type="ARBA" id="ARBA00023136"/>
    </source>
</evidence>
<sequence>MLEEYHERLKGVIFTYFRIWRCEFLPDCGLKAIRAIETSIYPLNLAFGIFCVVWHFIYQMVDYGYDLALTIVYFFAIYQCAMVFSEIMINHRDRIFEMLRFFDGWLKDTEPLIAEIRKKYLLINIKLGLKWTKIFLFFITFVGISVNSFHLYISNFSAPMLFTIPGLPKESLFYYPVNVIYGTILYFSILENIMIADAVVMIMILYFKSEFYTLAELVTKLNDTTTARNEASRILRITHESHFVALVKVKEITQAFWQLYFHKLFAIMIYLCCTLYIFNSLNSSIFIAVLIVGAMTSQIFILCFFGQVIESSSELLFNNFYMTKWYEMKLRDQKDFLMLLVNLQKPVRIETFGFGNISIYTFVQICKAAATYAAFLYTVIN</sequence>
<proteinExistence type="inferred from homology"/>
<dbReference type="AlphaFoldDB" id="A0A3F2ZD57"/>
<keyword evidence="2" id="KW-1003">Cell membrane</keyword>
<dbReference type="GeneID" id="129794491"/>
<dbReference type="Pfam" id="PF02949">
    <property type="entry name" value="7tm_6"/>
    <property type="match status" value="1"/>
</dbReference>
<evidence type="ECO:0000256" key="6">
    <source>
        <dbReference type="ARBA" id="ARBA00022989"/>
    </source>
</evidence>
<dbReference type="PANTHER" id="PTHR21137">
    <property type="entry name" value="ODORANT RECEPTOR"/>
    <property type="match status" value="1"/>
</dbReference>
<feature type="transmembrane region" description="Helical" evidence="10">
    <location>
        <begin position="260"/>
        <end position="278"/>
    </location>
</feature>
<dbReference type="OrthoDB" id="6765072at2759"/>
<evidence type="ECO:0000256" key="5">
    <source>
        <dbReference type="ARBA" id="ARBA00022725"/>
    </source>
</evidence>